<dbReference type="PANTHER" id="PTHR24172">
    <property type="entry name" value="ANK_REP_REGION DOMAIN-CONTAINING PROTEIN"/>
    <property type="match status" value="1"/>
</dbReference>
<feature type="repeat" description="ANK" evidence="1">
    <location>
        <begin position="820"/>
        <end position="853"/>
    </location>
</feature>
<dbReference type="Pfam" id="PF12796">
    <property type="entry name" value="Ank_2"/>
    <property type="match status" value="2"/>
</dbReference>
<feature type="compositionally biased region" description="Acidic residues" evidence="2">
    <location>
        <begin position="566"/>
        <end position="589"/>
    </location>
</feature>
<feature type="compositionally biased region" description="Polar residues" evidence="2">
    <location>
        <begin position="636"/>
        <end position="650"/>
    </location>
</feature>
<evidence type="ECO:0000256" key="1">
    <source>
        <dbReference type="PROSITE-ProRule" id="PRU00023"/>
    </source>
</evidence>
<feature type="compositionally biased region" description="Basic and acidic residues" evidence="2">
    <location>
        <begin position="444"/>
        <end position="462"/>
    </location>
</feature>
<keyword evidence="3" id="KW-1185">Reference proteome</keyword>
<dbReference type="Proteomes" id="UP000504635">
    <property type="component" value="Unplaced"/>
</dbReference>
<dbReference type="InterPro" id="IPR036770">
    <property type="entry name" value="Ankyrin_rpt-contain_sf"/>
</dbReference>
<feature type="repeat" description="ANK" evidence="1">
    <location>
        <begin position="786"/>
        <end position="806"/>
    </location>
</feature>
<dbReference type="AlphaFoldDB" id="A0A6J2YEI2"/>
<feature type="repeat" description="ANK" evidence="1">
    <location>
        <begin position="309"/>
        <end position="331"/>
    </location>
</feature>
<evidence type="ECO:0000313" key="4">
    <source>
        <dbReference type="RefSeq" id="XP_030761564.1"/>
    </source>
</evidence>
<evidence type="ECO:0000256" key="2">
    <source>
        <dbReference type="SAM" id="MobiDB-lite"/>
    </source>
</evidence>
<dbReference type="Gene3D" id="1.25.40.20">
    <property type="entry name" value="Ankyrin repeat-containing domain"/>
    <property type="match status" value="5"/>
</dbReference>
<feature type="region of interest" description="Disordered" evidence="2">
    <location>
        <begin position="442"/>
        <end position="671"/>
    </location>
</feature>
<evidence type="ECO:0000313" key="3">
    <source>
        <dbReference type="Proteomes" id="UP000504635"/>
    </source>
</evidence>
<dbReference type="RefSeq" id="XP_030761564.1">
    <property type="nucleotide sequence ID" value="XM_030905704.1"/>
</dbReference>
<name>A0A6J2YEI2_SITOR</name>
<dbReference type="InterPro" id="IPR007858">
    <property type="entry name" value="Dpy-30_motif"/>
</dbReference>
<dbReference type="InterPro" id="IPR002110">
    <property type="entry name" value="Ankyrin_rpt"/>
</dbReference>
<feature type="compositionally biased region" description="Polar residues" evidence="2">
    <location>
        <begin position="610"/>
        <end position="627"/>
    </location>
</feature>
<protein>
    <submittedName>
        <fullName evidence="4">Uncharacterized protein LOC115886514 isoform X1</fullName>
    </submittedName>
</protein>
<gene>
    <name evidence="4" type="primary">LOC115886514</name>
</gene>
<dbReference type="Gene3D" id="1.20.890.10">
    <property type="entry name" value="cAMP-dependent protein kinase regulatory subunit, dimerization-anchoring domain"/>
    <property type="match status" value="1"/>
</dbReference>
<dbReference type="InParanoid" id="A0A6J2YEI2"/>
<proteinExistence type="predicted"/>
<reference evidence="4" key="1">
    <citation type="submission" date="2025-08" db="UniProtKB">
        <authorList>
            <consortium name="RefSeq"/>
        </authorList>
    </citation>
    <scope>IDENTIFICATION</scope>
    <source>
        <tissue evidence="4">Gonads</tissue>
    </source>
</reference>
<keyword evidence="1" id="KW-0040">ANK repeat</keyword>
<dbReference type="PANTHER" id="PTHR24172:SF4">
    <property type="entry name" value="ANK_REP_REGION DOMAIN-CONTAINING PROTEIN"/>
    <property type="match status" value="1"/>
</dbReference>
<feature type="compositionally biased region" description="Polar residues" evidence="2">
    <location>
        <begin position="483"/>
        <end position="501"/>
    </location>
</feature>
<accession>A0A6J2YEI2</accession>
<dbReference type="OrthoDB" id="432281at2759"/>
<dbReference type="KEGG" id="soy:115886514"/>
<dbReference type="SUPFAM" id="SSF48403">
    <property type="entry name" value="Ankyrin repeat"/>
    <property type="match status" value="4"/>
</dbReference>
<dbReference type="PROSITE" id="PS50297">
    <property type="entry name" value="ANK_REP_REGION"/>
    <property type="match status" value="4"/>
</dbReference>
<feature type="region of interest" description="Disordered" evidence="2">
    <location>
        <begin position="953"/>
        <end position="979"/>
    </location>
</feature>
<feature type="compositionally biased region" description="Polar residues" evidence="2">
    <location>
        <begin position="959"/>
        <end position="970"/>
    </location>
</feature>
<dbReference type="InterPro" id="IPR049630">
    <property type="entry name" value="DYDC-like_DD"/>
</dbReference>
<dbReference type="GeneID" id="115886514"/>
<feature type="compositionally biased region" description="Acidic residues" evidence="2">
    <location>
        <begin position="506"/>
        <end position="558"/>
    </location>
</feature>
<dbReference type="SMART" id="SM00248">
    <property type="entry name" value="ANK"/>
    <property type="match status" value="10"/>
</dbReference>
<organism evidence="3 4">
    <name type="scientific">Sitophilus oryzae</name>
    <name type="common">Rice weevil</name>
    <name type="synonym">Curculio oryzae</name>
    <dbReference type="NCBI Taxonomy" id="7048"/>
    <lineage>
        <taxon>Eukaryota</taxon>
        <taxon>Metazoa</taxon>
        <taxon>Ecdysozoa</taxon>
        <taxon>Arthropoda</taxon>
        <taxon>Hexapoda</taxon>
        <taxon>Insecta</taxon>
        <taxon>Pterygota</taxon>
        <taxon>Neoptera</taxon>
        <taxon>Endopterygota</taxon>
        <taxon>Coleoptera</taxon>
        <taxon>Polyphaga</taxon>
        <taxon>Cucujiformia</taxon>
        <taxon>Curculionidae</taxon>
        <taxon>Dryophthorinae</taxon>
        <taxon>Sitophilus</taxon>
    </lineage>
</organism>
<dbReference type="Pfam" id="PF05186">
    <property type="entry name" value="Dpy-30"/>
    <property type="match status" value="1"/>
</dbReference>
<dbReference type="PROSITE" id="PS50088">
    <property type="entry name" value="ANK_REPEAT"/>
    <property type="match status" value="6"/>
</dbReference>
<dbReference type="CDD" id="cd22966">
    <property type="entry name" value="DD_DYDC-like"/>
    <property type="match status" value="1"/>
</dbReference>
<feature type="repeat" description="ANK" evidence="1">
    <location>
        <begin position="343"/>
        <end position="376"/>
    </location>
</feature>
<feature type="repeat" description="ANK" evidence="1">
    <location>
        <begin position="1211"/>
        <end position="1244"/>
    </location>
</feature>
<feature type="repeat" description="ANK" evidence="1">
    <location>
        <begin position="1020"/>
        <end position="1054"/>
    </location>
</feature>
<sequence>MPVLRKRAIVDTKGLYVHSSPPRVLSMSAAHIKHLIRNGDIDKLEQIVLEGQGKKLVGEYSADYKTRMFLKSVPALMSKISQLHDSVNSDRLTELQSILDEEPEKRKRLVMAKDESGVGLLHKAIYYDLKAIYRWLLDKFPQTVAMRDSEGRTPYFYSLLCKDSNTVQKLLVAAGADPSAVDYRQHSTKYYTTHLQELELPSGPKTTTTSRKSTANKESLNFKKSNIRIWIHQRNLANLQQVVWEGHGSRLLVEHSNNPRVRKFLEAVPFIMGFIKDVHCDVQNGDLDSLRNRISPPAPINILTAKDSNGLTPLHKAVGLGKEDIAKYIVREVPHSINVTDNEGRTALHYAAVLKDDGKMFNFLIENGADESTLDNRQKTAAYYKTRASEMDTKLLNVVPDCPRGAREPNGFDWNMLASIASSAPINGLIKKVSESVVNGLKKAQTEENKSEEKPDDGGKEDTETEDVLGSEVGEAEPVVEGQEQSIEGGSSETDQTQPTEATEPIQDEPEPEEPPAEVSETEQPEENDEETKEPAEETEPPNEDPDEPNNDTEEPNEEAEKVDDGDITEADNEEDKNEEESPPDDAGDENNNKSEEPEENNEEKRQDTPIPTSRPTSKISRTSSAAKSRPATGSRPGTAQDSGIASNEITSEDKEEEQNQEDEVKPDIEGEGVIEGIVNGEHEIESVNNAGQNRPNTEDVEDIRAIIDSGNMEQLAALVLNGEGERLVGQKCDNQELQTFLDNVPVYMSKIRRIHIAAREGSLRDLQAALDRRKFAVARDNVSPNGASPLHVAVAFGRTSVVRYLAGRFPETVHIEDENGRTPLHYAAVLKDNGHYYNLLIHLGADNRIKDKFGRTSDFYLKNQSDFNHRQILTDFGAENEVETILNDREDVPDQSDDNNQVDMPFFATEEGRYLASSLGDPLIKGLTEVANRRPDDPIAYLATYLYNFARSRDGPSGSDQNQEHQNQYRSRRDMGEDGVSNMQMATGGRVPVNIDVVTVEPEENEGRTENNNASRDEHGQSMLHFAAARAHGRNALFQLLLETDINIAYRDELYRTARDISIQANIPANTTEIDKYILHIAKQGDTNKLVKLLLDGYDHITDVVDEDETPIIEVVSKEKQTETMSFLQSILAFEEKRERVHHAIRQGSINDVMSMLADENDTGSGKLLAIGKNSYGRCSLHISVLCQQEEIVDYLANTFIDTLKIGDNLERTALHYAMGVEKMETITRVLIKAGAKRVVKDLKGRQPTYYFLNKSDILRLQEEEETF</sequence>